<dbReference type="AlphaFoldDB" id="A0A915E754"/>
<dbReference type="Proteomes" id="UP000887574">
    <property type="component" value="Unplaced"/>
</dbReference>
<proteinExistence type="predicted"/>
<dbReference type="WBParaSite" id="jg2763">
    <property type="protein sequence ID" value="jg2763"/>
    <property type="gene ID" value="jg2763"/>
</dbReference>
<protein>
    <submittedName>
        <fullName evidence="2">Uncharacterized protein</fullName>
    </submittedName>
</protein>
<reference evidence="2" key="1">
    <citation type="submission" date="2022-11" db="UniProtKB">
        <authorList>
            <consortium name="WormBaseParasite"/>
        </authorList>
    </citation>
    <scope>IDENTIFICATION</scope>
</reference>
<evidence type="ECO:0000313" key="2">
    <source>
        <dbReference type="WBParaSite" id="jg2763"/>
    </source>
</evidence>
<sequence>MNQMKMSDLLKYAQAIQQCQMIQTCIMLFPLKVETMLNEWSLDILEKPPATFPTPTMDEFEEAWKCKRIIQRPESRIGEQPNWNLQNFTAEQKWIRYKKLRSSVYKCNGEGAVAGQNLLVSSISRFPIPALFF</sequence>
<organism evidence="1 2">
    <name type="scientific">Ditylenchus dipsaci</name>
    <dbReference type="NCBI Taxonomy" id="166011"/>
    <lineage>
        <taxon>Eukaryota</taxon>
        <taxon>Metazoa</taxon>
        <taxon>Ecdysozoa</taxon>
        <taxon>Nematoda</taxon>
        <taxon>Chromadorea</taxon>
        <taxon>Rhabditida</taxon>
        <taxon>Tylenchina</taxon>
        <taxon>Tylenchomorpha</taxon>
        <taxon>Sphaerularioidea</taxon>
        <taxon>Anguinidae</taxon>
        <taxon>Anguininae</taxon>
        <taxon>Ditylenchus</taxon>
    </lineage>
</organism>
<name>A0A915E754_9BILA</name>
<keyword evidence="1" id="KW-1185">Reference proteome</keyword>
<accession>A0A915E754</accession>
<evidence type="ECO:0000313" key="1">
    <source>
        <dbReference type="Proteomes" id="UP000887574"/>
    </source>
</evidence>